<organism evidence="1 2">
    <name type="scientific">Funneliformis geosporum</name>
    <dbReference type="NCBI Taxonomy" id="1117311"/>
    <lineage>
        <taxon>Eukaryota</taxon>
        <taxon>Fungi</taxon>
        <taxon>Fungi incertae sedis</taxon>
        <taxon>Mucoromycota</taxon>
        <taxon>Glomeromycotina</taxon>
        <taxon>Glomeromycetes</taxon>
        <taxon>Glomerales</taxon>
        <taxon>Glomeraceae</taxon>
        <taxon>Funneliformis</taxon>
    </lineage>
</organism>
<evidence type="ECO:0000313" key="2">
    <source>
        <dbReference type="Proteomes" id="UP001153678"/>
    </source>
</evidence>
<keyword evidence="2" id="KW-1185">Reference proteome</keyword>
<evidence type="ECO:0000313" key="1">
    <source>
        <dbReference type="EMBL" id="CAI2181344.1"/>
    </source>
</evidence>
<proteinExistence type="predicted"/>
<protein>
    <submittedName>
        <fullName evidence="1">19033_t:CDS:1</fullName>
    </submittedName>
</protein>
<name>A0A9W4WRJ7_9GLOM</name>
<sequence length="181" mass="21028">MRQFLEGNSPCILSVHNNQIFGQQYLTLIFAVTVSHRYILKRAELVAVTSSSYHQLKLIFDRNEPSPFSTIYIDKILVLEFILTQRLLGLEVRVGVLPGIPRHLEAHQFKRSPFITSTCSIDAHKYFFIPRDPVTREIVSAYHFQNHFHAGFMANVYRIGGGYPYFAEKWLWEGIVDLLKR</sequence>
<accession>A0A9W4WRJ7</accession>
<gene>
    <name evidence="1" type="ORF">FWILDA_LOCUS10038</name>
</gene>
<dbReference type="EMBL" id="CAMKVN010002491">
    <property type="protein sequence ID" value="CAI2181344.1"/>
    <property type="molecule type" value="Genomic_DNA"/>
</dbReference>
<dbReference type="AlphaFoldDB" id="A0A9W4WRJ7"/>
<comment type="caution">
    <text evidence="1">The sequence shown here is derived from an EMBL/GenBank/DDBJ whole genome shotgun (WGS) entry which is preliminary data.</text>
</comment>
<reference evidence="1" key="1">
    <citation type="submission" date="2022-08" db="EMBL/GenBank/DDBJ databases">
        <authorList>
            <person name="Kallberg Y."/>
            <person name="Tangrot J."/>
            <person name="Rosling A."/>
        </authorList>
    </citation>
    <scope>NUCLEOTIDE SEQUENCE</scope>
    <source>
        <strain evidence="1">Wild A</strain>
    </source>
</reference>
<dbReference type="Proteomes" id="UP001153678">
    <property type="component" value="Unassembled WGS sequence"/>
</dbReference>